<dbReference type="AlphaFoldDB" id="A0A433Q639"/>
<dbReference type="Proteomes" id="UP000274822">
    <property type="component" value="Unassembled WGS sequence"/>
</dbReference>
<dbReference type="PANTHER" id="PTHR31400:SF1">
    <property type="entry name" value="PROTEIN GUCD1"/>
    <property type="match status" value="1"/>
</dbReference>
<reference evidence="1 2" key="1">
    <citation type="journal article" date="2018" name="New Phytol.">
        <title>Phylogenomics of Endogonaceae and evolution of mycorrhizas within Mucoromycota.</title>
        <authorList>
            <person name="Chang Y."/>
            <person name="Desiro A."/>
            <person name="Na H."/>
            <person name="Sandor L."/>
            <person name="Lipzen A."/>
            <person name="Clum A."/>
            <person name="Barry K."/>
            <person name="Grigoriev I.V."/>
            <person name="Martin F.M."/>
            <person name="Stajich J.E."/>
            <person name="Smith M.E."/>
            <person name="Bonito G."/>
            <person name="Spatafora J.W."/>
        </authorList>
    </citation>
    <scope>NUCLEOTIDE SEQUENCE [LARGE SCALE GENOMIC DNA]</scope>
    <source>
        <strain evidence="1 2">AD002</strain>
    </source>
</reference>
<accession>A0A433Q639</accession>
<gene>
    <name evidence="1" type="ORF">BC938DRAFT_472419</name>
</gene>
<keyword evidence="2" id="KW-1185">Reference proteome</keyword>
<dbReference type="InterPro" id="IPR018616">
    <property type="entry name" value="GUCD1"/>
</dbReference>
<evidence type="ECO:0000313" key="2">
    <source>
        <dbReference type="Proteomes" id="UP000274822"/>
    </source>
</evidence>
<proteinExistence type="predicted"/>
<dbReference type="Gene3D" id="3.90.70.10">
    <property type="entry name" value="Cysteine proteinases"/>
    <property type="match status" value="1"/>
</dbReference>
<evidence type="ECO:0000313" key="1">
    <source>
        <dbReference type="EMBL" id="RUS25253.1"/>
    </source>
</evidence>
<protein>
    <submittedName>
        <fullName evidence="1">Guanylyl cyclase</fullName>
    </submittedName>
</protein>
<name>A0A433Q639_9FUNG</name>
<dbReference type="PANTHER" id="PTHR31400">
    <property type="entry name" value="GUANYLYL CYCLASE DOMAIN CONTAINING PROTEIN 1 GUCD1"/>
    <property type="match status" value="1"/>
</dbReference>
<dbReference type="EMBL" id="RBNJ01013480">
    <property type="protein sequence ID" value="RUS25253.1"/>
    <property type="molecule type" value="Genomic_DNA"/>
</dbReference>
<comment type="caution">
    <text evidence="1">The sequence shown here is derived from an EMBL/GenBank/DDBJ whole genome shotgun (WGS) entry which is preliminary data.</text>
</comment>
<dbReference type="Pfam" id="PF09778">
    <property type="entry name" value="Guanylate_cyc_2"/>
    <property type="match status" value="1"/>
</dbReference>
<organism evidence="1 2">
    <name type="scientific">Jimgerdemannia flammicorona</name>
    <dbReference type="NCBI Taxonomy" id="994334"/>
    <lineage>
        <taxon>Eukaryota</taxon>
        <taxon>Fungi</taxon>
        <taxon>Fungi incertae sedis</taxon>
        <taxon>Mucoromycota</taxon>
        <taxon>Mucoromycotina</taxon>
        <taxon>Endogonomycetes</taxon>
        <taxon>Endogonales</taxon>
        <taxon>Endogonaceae</taxon>
        <taxon>Jimgerdemannia</taxon>
    </lineage>
</organism>
<sequence length="252" mass="29097">MLTTIRPVRPDDSADDSLVNHSRYGDSVVPHVMQLSNWDCGLACVSMTLEGLGIQCNVYDLRRLCPSNSIWSVDLAFLLRNYVEDFTYYTSFLGSRTEYKRDKFYQDSWSEDQKRVNKLFAIAKSCNVHIVRMILPLDDFKRFLYFKKFVIIALVNMRLLRCQLCLRRNCTAAMCGSFDSIIEKMKGYDYLGHFIVLINYDPTEDVFIYRDPAVTDGFCIIAAEDLDKARQSEGTDNDCSSMEMEGWGIAKY</sequence>